<dbReference type="InterPro" id="IPR036950">
    <property type="entry name" value="PBP_transglycosylase"/>
</dbReference>
<keyword evidence="6" id="KW-0511">Multifunctional enzyme</keyword>
<dbReference type="InterPro" id="IPR050396">
    <property type="entry name" value="Glycosyltr_51/Transpeptidase"/>
</dbReference>
<dbReference type="SUPFAM" id="SSF56601">
    <property type="entry name" value="beta-lactamase/transpeptidase-like"/>
    <property type="match status" value="1"/>
</dbReference>
<gene>
    <name evidence="10" type="ORF">ACFPEL_17280</name>
</gene>
<dbReference type="SUPFAM" id="SSF53955">
    <property type="entry name" value="Lysozyme-like"/>
    <property type="match status" value="1"/>
</dbReference>
<dbReference type="Proteomes" id="UP001595909">
    <property type="component" value="Unassembled WGS sequence"/>
</dbReference>
<keyword evidence="4" id="KW-0808">Transferase</keyword>
<evidence type="ECO:0000256" key="1">
    <source>
        <dbReference type="ARBA" id="ARBA00022645"/>
    </source>
</evidence>
<evidence type="ECO:0000256" key="6">
    <source>
        <dbReference type="ARBA" id="ARBA00023268"/>
    </source>
</evidence>
<feature type="domain" description="PASTA" evidence="9">
    <location>
        <begin position="675"/>
        <end position="738"/>
    </location>
</feature>
<dbReference type="PANTHER" id="PTHR32282">
    <property type="entry name" value="BINDING PROTEIN TRANSPEPTIDASE, PUTATIVE-RELATED"/>
    <property type="match status" value="1"/>
</dbReference>
<dbReference type="InterPro" id="IPR001264">
    <property type="entry name" value="Glyco_trans_51"/>
</dbReference>
<dbReference type="Gene3D" id="3.40.710.10">
    <property type="entry name" value="DD-peptidase/beta-lactamase superfamily"/>
    <property type="match status" value="1"/>
</dbReference>
<comment type="caution">
    <text evidence="10">The sequence shown here is derived from an EMBL/GenBank/DDBJ whole genome shotgun (WGS) entry which is preliminary data.</text>
</comment>
<dbReference type="Gene3D" id="1.10.3810.10">
    <property type="entry name" value="Biosynthetic peptidoglycan transglycosylase-like"/>
    <property type="match status" value="1"/>
</dbReference>
<comment type="catalytic activity">
    <reaction evidence="7">
        <text>Preferential cleavage: (Ac)2-L-Lys-D-Ala-|-D-Ala. Also transpeptidation of peptidyl-alanyl moieties that are N-acyl substituents of D-alanine.</text>
        <dbReference type="EC" id="3.4.16.4"/>
    </reaction>
</comment>
<sequence length="749" mass="76025">MALGSRLVGIAVIGGLLLAGLAYPVVGGLGHLAGQAVGGVEATTPGVLTGQMPSVTTITDDAGAPIAYLYDQDRQVVASDRISTAMKAAIVAIEDRRFFVESGLDARGVVRALVNNSTGGATQGASTLTEQYVKNYDEYVAARTPAEQLRATAPDLGRKVREAEVAEQLDHGVPKAQILTWYLNVVSFGNQAFGVQAAARTYFDTTADRLTVPQAALLAGMVQSPAQDDPVRHPAAATARRNVVIDQMAQQGAITPAQAAEATAAPLGVGPALHGPTEGCLGAGDAGFFCSYVLDDLARSGISADELRRGGYTVRTTMNRAATEQAKSAVDAEVPSTQPHVADVLSIVAPGADAHRVTAMVANRGYGLDASQQQTTYDLPGTPENLGAGSVYKIFTSSAYLAQGGGIDTVIPVPGNGYASPLTPGFVVSNDGDYPPQMTLQDALAQSPNTAFVKLEETTGIAPVVDMAVRLGMRSLAESPGPGQPSIADTVTAQNQASFTLGVAPTSSLELANVGATLASHGVWCPPSPVTSVTDETGRAVPVHEAACEQAVPGPLADTEMTGLSKDDQPGGTSAAAAAAAGWNRPIAAKTGTTQTSESAAFVAATPSLAAAAITFDDSSSPRPICTGAPPTSCGTGNLFGGTTPARTWYRAVTPILGSGPVQPLPTPDPRFVTGGRLTTIPSVIGEPADQATAALRGAGFAVAVAPVDSRAPAGTVVGEDPIGGAVEGQTVTLTTSSGRLTPPPGPPR</sequence>
<evidence type="ECO:0000256" key="2">
    <source>
        <dbReference type="ARBA" id="ARBA00022670"/>
    </source>
</evidence>
<keyword evidence="11" id="KW-1185">Reference proteome</keyword>
<dbReference type="PROSITE" id="PS51178">
    <property type="entry name" value="PASTA"/>
    <property type="match status" value="1"/>
</dbReference>
<evidence type="ECO:0000256" key="8">
    <source>
        <dbReference type="ARBA" id="ARBA00049902"/>
    </source>
</evidence>
<evidence type="ECO:0000256" key="4">
    <source>
        <dbReference type="ARBA" id="ARBA00022679"/>
    </source>
</evidence>
<dbReference type="InterPro" id="IPR023346">
    <property type="entry name" value="Lysozyme-like_dom_sf"/>
</dbReference>
<organism evidence="10 11">
    <name type="scientific">Actinomycetospora chibensis</name>
    <dbReference type="NCBI Taxonomy" id="663606"/>
    <lineage>
        <taxon>Bacteria</taxon>
        <taxon>Bacillati</taxon>
        <taxon>Actinomycetota</taxon>
        <taxon>Actinomycetes</taxon>
        <taxon>Pseudonocardiales</taxon>
        <taxon>Pseudonocardiaceae</taxon>
        <taxon>Actinomycetospora</taxon>
    </lineage>
</organism>
<dbReference type="CDD" id="cd06577">
    <property type="entry name" value="PASTA_pknB"/>
    <property type="match status" value="1"/>
</dbReference>
<dbReference type="Pfam" id="PF00912">
    <property type="entry name" value="Transgly"/>
    <property type="match status" value="1"/>
</dbReference>
<dbReference type="PANTHER" id="PTHR32282:SF33">
    <property type="entry name" value="PEPTIDOGLYCAN GLYCOSYLTRANSFERASE"/>
    <property type="match status" value="1"/>
</dbReference>
<protein>
    <submittedName>
        <fullName evidence="10">Transglycosylase domain-containing protein</fullName>
    </submittedName>
</protein>
<evidence type="ECO:0000256" key="5">
    <source>
        <dbReference type="ARBA" id="ARBA00022801"/>
    </source>
</evidence>
<dbReference type="InterPro" id="IPR001460">
    <property type="entry name" value="PCN-bd_Tpept"/>
</dbReference>
<keyword evidence="1" id="KW-0121">Carboxypeptidase</keyword>
<evidence type="ECO:0000313" key="10">
    <source>
        <dbReference type="EMBL" id="MFC4834172.1"/>
    </source>
</evidence>
<dbReference type="RefSeq" id="WP_274191942.1">
    <property type="nucleotide sequence ID" value="NZ_BAABHN010000038.1"/>
</dbReference>
<dbReference type="Pfam" id="PF03793">
    <property type="entry name" value="PASTA"/>
    <property type="match status" value="1"/>
</dbReference>
<comment type="catalytic activity">
    <reaction evidence="8">
        <text>[GlcNAc-(1-&gt;4)-Mur2Ac(oyl-L-Ala-gamma-D-Glu-L-Lys-D-Ala-D-Ala)](n)-di-trans,octa-cis-undecaprenyl diphosphate + beta-D-GlcNAc-(1-&gt;4)-Mur2Ac(oyl-L-Ala-gamma-D-Glu-L-Lys-D-Ala-D-Ala)-di-trans,octa-cis-undecaprenyl diphosphate = [GlcNAc-(1-&gt;4)-Mur2Ac(oyl-L-Ala-gamma-D-Glu-L-Lys-D-Ala-D-Ala)](n+1)-di-trans,octa-cis-undecaprenyl diphosphate + di-trans,octa-cis-undecaprenyl diphosphate + H(+)</text>
        <dbReference type="Rhea" id="RHEA:23708"/>
        <dbReference type="Rhea" id="RHEA-COMP:9602"/>
        <dbReference type="Rhea" id="RHEA-COMP:9603"/>
        <dbReference type="ChEBI" id="CHEBI:15378"/>
        <dbReference type="ChEBI" id="CHEBI:58405"/>
        <dbReference type="ChEBI" id="CHEBI:60033"/>
        <dbReference type="ChEBI" id="CHEBI:78435"/>
        <dbReference type="EC" id="2.4.99.28"/>
    </reaction>
</comment>
<name>A0ABV9RLB8_9PSEU</name>
<keyword evidence="2" id="KW-0645">Protease</keyword>
<dbReference type="SMART" id="SM00740">
    <property type="entry name" value="PASTA"/>
    <property type="match status" value="1"/>
</dbReference>
<dbReference type="Pfam" id="PF00905">
    <property type="entry name" value="Transpeptidase"/>
    <property type="match status" value="1"/>
</dbReference>
<reference evidence="11" key="1">
    <citation type="journal article" date="2019" name="Int. J. Syst. Evol. Microbiol.">
        <title>The Global Catalogue of Microorganisms (GCM) 10K type strain sequencing project: providing services to taxonomists for standard genome sequencing and annotation.</title>
        <authorList>
            <consortium name="The Broad Institute Genomics Platform"/>
            <consortium name="The Broad Institute Genome Sequencing Center for Infectious Disease"/>
            <person name="Wu L."/>
            <person name="Ma J."/>
        </authorList>
    </citation>
    <scope>NUCLEOTIDE SEQUENCE [LARGE SCALE GENOMIC DNA]</scope>
    <source>
        <strain evidence="11">CCUG 50347</strain>
    </source>
</reference>
<evidence type="ECO:0000259" key="9">
    <source>
        <dbReference type="PROSITE" id="PS51178"/>
    </source>
</evidence>
<dbReference type="InterPro" id="IPR005543">
    <property type="entry name" value="PASTA_dom"/>
</dbReference>
<evidence type="ECO:0000256" key="7">
    <source>
        <dbReference type="ARBA" id="ARBA00034000"/>
    </source>
</evidence>
<proteinExistence type="predicted"/>
<evidence type="ECO:0000313" key="11">
    <source>
        <dbReference type="Proteomes" id="UP001595909"/>
    </source>
</evidence>
<keyword evidence="5" id="KW-0378">Hydrolase</keyword>
<accession>A0ABV9RLB8</accession>
<dbReference type="Gene3D" id="3.30.10.20">
    <property type="match status" value="1"/>
</dbReference>
<dbReference type="InterPro" id="IPR012338">
    <property type="entry name" value="Beta-lactam/transpept-like"/>
</dbReference>
<dbReference type="EMBL" id="JBHSIM010000038">
    <property type="protein sequence ID" value="MFC4834172.1"/>
    <property type="molecule type" value="Genomic_DNA"/>
</dbReference>
<evidence type="ECO:0000256" key="3">
    <source>
        <dbReference type="ARBA" id="ARBA00022676"/>
    </source>
</evidence>
<keyword evidence="3" id="KW-0328">Glycosyltransferase</keyword>